<keyword evidence="3" id="KW-0862">Zinc</keyword>
<evidence type="ECO:0000256" key="2">
    <source>
        <dbReference type="ARBA" id="ARBA00022771"/>
    </source>
</evidence>
<evidence type="ECO:0000256" key="3">
    <source>
        <dbReference type="ARBA" id="ARBA00022833"/>
    </source>
</evidence>
<evidence type="ECO:0000256" key="1">
    <source>
        <dbReference type="ARBA" id="ARBA00022723"/>
    </source>
</evidence>
<keyword evidence="1" id="KW-0479">Metal-binding</keyword>
<proteinExistence type="predicted"/>
<dbReference type="InterPro" id="IPR017455">
    <property type="entry name" value="Znf_FYVE-rel"/>
</dbReference>
<sequence>MLPTADVFDCTEQLSAKVQSYLLSTAQSAWKGLVDNAVASEAYPIEKVVRNQTTGRCATLRKCRDTGNVNQDGVVTHTRTRATIEQAADFFYLDTAAKAEQFARVMDELVEAKRTLYTLVDRPVVDDGTNKPLDYISVDWMMIKFVKGVPARDLCYLEIHKEFKFACPLTGVTRRGWVRCTHSVRLDCCPDMHKQFGVVRMEILRSGHVFMESNEPGVLDYYKLYFGSPRGAVLGKHFNSLYLKGAMRTSARAILNLDEHFTTERLRPLLSLPLRDDLSNAKRCHGCSTSFNWRTAKKLCRACGVAICPKCSSLWSLTLQGSAIKVPLCAPCVGTNLDANIEHSKITYDNAEASCVSSTADETDCFNTTGAHVAKSPDSVCALTFRSTASSSSVSHESTMSMRSLKSGRSPSDSQEADAIHHMMTSIDQQKDLLLKLQQGLASRSS</sequence>
<reference evidence="8 9" key="1">
    <citation type="submission" date="2019-03" db="EMBL/GenBank/DDBJ databases">
        <authorList>
            <person name="Gaulin E."/>
            <person name="Dumas B."/>
        </authorList>
    </citation>
    <scope>NUCLEOTIDE SEQUENCE [LARGE SCALE GENOMIC DNA]</scope>
    <source>
        <strain evidence="8">CBS 568.67</strain>
    </source>
</reference>
<dbReference type="InterPro" id="IPR011011">
    <property type="entry name" value="Znf_FYVE_PHD"/>
</dbReference>
<dbReference type="EMBL" id="VJMH01006718">
    <property type="protein sequence ID" value="KAF0688527.1"/>
    <property type="molecule type" value="Genomic_DNA"/>
</dbReference>
<evidence type="ECO:0000259" key="6">
    <source>
        <dbReference type="PROSITE" id="PS50178"/>
    </source>
</evidence>
<dbReference type="PROSITE" id="PS50178">
    <property type="entry name" value="ZF_FYVE"/>
    <property type="match status" value="1"/>
</dbReference>
<evidence type="ECO:0000313" key="9">
    <source>
        <dbReference type="Proteomes" id="UP000332933"/>
    </source>
</evidence>
<evidence type="ECO:0000256" key="5">
    <source>
        <dbReference type="SAM" id="MobiDB-lite"/>
    </source>
</evidence>
<keyword evidence="9" id="KW-1185">Reference proteome</keyword>
<dbReference type="OrthoDB" id="156797at2759"/>
<dbReference type="Pfam" id="PF01363">
    <property type="entry name" value="FYVE"/>
    <property type="match status" value="1"/>
</dbReference>
<dbReference type="PANTHER" id="PTHR13510:SF44">
    <property type="entry name" value="RABENOSYN-5"/>
    <property type="match status" value="1"/>
</dbReference>
<dbReference type="Gene3D" id="3.30.530.20">
    <property type="match status" value="1"/>
</dbReference>
<feature type="compositionally biased region" description="Low complexity" evidence="5">
    <location>
        <begin position="394"/>
        <end position="404"/>
    </location>
</feature>
<dbReference type="SUPFAM" id="SSF57903">
    <property type="entry name" value="FYVE/PHD zinc finger"/>
    <property type="match status" value="1"/>
</dbReference>
<dbReference type="EMBL" id="CAADRA010006741">
    <property type="protein sequence ID" value="VFT96567.1"/>
    <property type="molecule type" value="Genomic_DNA"/>
</dbReference>
<evidence type="ECO:0000256" key="4">
    <source>
        <dbReference type="PROSITE-ProRule" id="PRU00091"/>
    </source>
</evidence>
<evidence type="ECO:0000313" key="8">
    <source>
        <dbReference type="EMBL" id="VFT96567.1"/>
    </source>
</evidence>
<feature type="domain" description="FYVE-type" evidence="6">
    <location>
        <begin position="278"/>
        <end position="332"/>
    </location>
</feature>
<dbReference type="InterPro" id="IPR000306">
    <property type="entry name" value="Znf_FYVE"/>
</dbReference>
<dbReference type="InterPro" id="IPR023393">
    <property type="entry name" value="START-like_dom_sf"/>
</dbReference>
<dbReference type="AlphaFoldDB" id="A0A485LFI1"/>
<accession>A0A485LFI1</accession>
<dbReference type="SMART" id="SM00064">
    <property type="entry name" value="FYVE"/>
    <property type="match status" value="1"/>
</dbReference>
<dbReference type="InterPro" id="IPR013083">
    <property type="entry name" value="Znf_RING/FYVE/PHD"/>
</dbReference>
<dbReference type="Gene3D" id="3.30.40.10">
    <property type="entry name" value="Zinc/RING finger domain, C3HC4 (zinc finger)"/>
    <property type="match status" value="1"/>
</dbReference>
<dbReference type="CDD" id="cd00065">
    <property type="entry name" value="FYVE_like_SF"/>
    <property type="match status" value="1"/>
</dbReference>
<keyword evidence="2 4" id="KW-0863">Zinc-finger</keyword>
<dbReference type="GO" id="GO:0008270">
    <property type="term" value="F:zinc ion binding"/>
    <property type="evidence" value="ECO:0007669"/>
    <property type="project" value="UniProtKB-KW"/>
</dbReference>
<feature type="region of interest" description="Disordered" evidence="5">
    <location>
        <begin position="394"/>
        <end position="417"/>
    </location>
</feature>
<name>A0A485LFI1_9STRA</name>
<protein>
    <submittedName>
        <fullName evidence="8">Aste57867_19869 protein</fullName>
    </submittedName>
</protein>
<dbReference type="PANTHER" id="PTHR13510">
    <property type="entry name" value="FYVE-FINGER-CONTAINING RAB5 EFFECTOR PROTEIN RABENOSYN-5-RELATED"/>
    <property type="match status" value="1"/>
</dbReference>
<organism evidence="8 9">
    <name type="scientific">Aphanomyces stellatus</name>
    <dbReference type="NCBI Taxonomy" id="120398"/>
    <lineage>
        <taxon>Eukaryota</taxon>
        <taxon>Sar</taxon>
        <taxon>Stramenopiles</taxon>
        <taxon>Oomycota</taxon>
        <taxon>Saprolegniomycetes</taxon>
        <taxon>Saprolegniales</taxon>
        <taxon>Verrucalvaceae</taxon>
        <taxon>Aphanomyces</taxon>
    </lineage>
</organism>
<evidence type="ECO:0000313" key="7">
    <source>
        <dbReference type="EMBL" id="KAF0688527.1"/>
    </source>
</evidence>
<dbReference type="Proteomes" id="UP000332933">
    <property type="component" value="Unassembled WGS sequence"/>
</dbReference>
<reference evidence="7" key="2">
    <citation type="submission" date="2019-06" db="EMBL/GenBank/DDBJ databases">
        <title>Genomics analysis of Aphanomyces spp. identifies a new class of oomycete effector associated with host adaptation.</title>
        <authorList>
            <person name="Gaulin E."/>
        </authorList>
    </citation>
    <scope>NUCLEOTIDE SEQUENCE</scope>
    <source>
        <strain evidence="7">CBS 578.67</strain>
    </source>
</reference>
<dbReference type="InterPro" id="IPR052727">
    <property type="entry name" value="Rab4/Rab5_effector"/>
</dbReference>
<gene>
    <name evidence="8" type="primary">Aste57867_19869</name>
    <name evidence="7" type="ORF">As57867_019803</name>
    <name evidence="8" type="ORF">ASTE57867_19869</name>
</gene>